<dbReference type="SUPFAM" id="SSF53067">
    <property type="entry name" value="Actin-like ATPase domain"/>
    <property type="match status" value="2"/>
</dbReference>
<accession>A0ABP9RV74</accession>
<proteinExistence type="predicted"/>
<evidence type="ECO:0000313" key="2">
    <source>
        <dbReference type="EMBL" id="GAA5186671.1"/>
    </source>
</evidence>
<organism evidence="2 3">
    <name type="scientific">Ferrimonas gelatinilytica</name>
    <dbReference type="NCBI Taxonomy" id="1255257"/>
    <lineage>
        <taxon>Bacteria</taxon>
        <taxon>Pseudomonadati</taxon>
        <taxon>Pseudomonadota</taxon>
        <taxon>Gammaproteobacteria</taxon>
        <taxon>Alteromonadales</taxon>
        <taxon>Ferrimonadaceae</taxon>
        <taxon>Ferrimonas</taxon>
    </lineage>
</organism>
<gene>
    <name evidence="2" type="ORF">GCM10025772_02610</name>
</gene>
<name>A0ABP9RV74_9GAMM</name>
<evidence type="ECO:0000259" key="1">
    <source>
        <dbReference type="Pfam" id="PF02541"/>
    </source>
</evidence>
<reference evidence="3" key="1">
    <citation type="journal article" date="2019" name="Int. J. Syst. Evol. Microbiol.">
        <title>The Global Catalogue of Microorganisms (GCM) 10K type strain sequencing project: providing services to taxonomists for standard genome sequencing and annotation.</title>
        <authorList>
            <consortium name="The Broad Institute Genomics Platform"/>
            <consortium name="The Broad Institute Genome Sequencing Center for Infectious Disease"/>
            <person name="Wu L."/>
            <person name="Ma J."/>
        </authorList>
    </citation>
    <scope>NUCLEOTIDE SEQUENCE [LARGE SCALE GENOMIC DNA]</scope>
    <source>
        <strain evidence="3">JCM 18720</strain>
    </source>
</reference>
<dbReference type="Gene3D" id="3.30.420.40">
    <property type="match status" value="1"/>
</dbReference>
<dbReference type="PANTHER" id="PTHR30005:SF0">
    <property type="entry name" value="RETROGRADE REGULATION PROTEIN 2"/>
    <property type="match status" value="1"/>
</dbReference>
<comment type="caution">
    <text evidence="2">The sequence shown here is derived from an EMBL/GenBank/DDBJ whole genome shotgun (WGS) entry which is preliminary data.</text>
</comment>
<feature type="domain" description="Ppx/GppA phosphatase N-terminal" evidence="1">
    <location>
        <begin position="39"/>
        <end position="305"/>
    </location>
</feature>
<dbReference type="InterPro" id="IPR003695">
    <property type="entry name" value="Ppx_GppA_N"/>
</dbReference>
<dbReference type="InterPro" id="IPR050273">
    <property type="entry name" value="GppA/Ppx_hydrolase"/>
</dbReference>
<sequence length="310" mass="32630">MGANAVTADGLEHSGPLLAAVTLGSNSFNLLLARPGQPLPTIIAKHKRKVRLAQGLGPDGSVCPSVEAGALECLAWFGQLLKQYRPVEVAVYATAALRQSKDPAAFCHRGQALLGHPIEIISGEREATYIYQGMRATTAVEGRALVLDIGGASTELVIGDASIRCKHSLPLGAVLYTQHYFSGGVTATALEQAKESVAQALKPILAELHGWGWDAALGISGTFRSLFELIANRGWSDTALTPALLMRVEQELIALGSGELDDLEPERGATFAAGVAILSSLLAELKISAVLPAGGALREGVLVELDRRIR</sequence>
<dbReference type="RefSeq" id="WP_345315230.1">
    <property type="nucleotide sequence ID" value="NZ_BAABLF010000004.1"/>
</dbReference>
<protein>
    <submittedName>
        <fullName evidence="2">Exopolyphosphatase</fullName>
    </submittedName>
</protein>
<dbReference type="Pfam" id="PF02541">
    <property type="entry name" value="Ppx-GppA"/>
    <property type="match status" value="1"/>
</dbReference>
<dbReference type="InterPro" id="IPR043129">
    <property type="entry name" value="ATPase_NBD"/>
</dbReference>
<dbReference type="EMBL" id="BAABLF010000004">
    <property type="protein sequence ID" value="GAA5186671.1"/>
    <property type="molecule type" value="Genomic_DNA"/>
</dbReference>
<keyword evidence="3" id="KW-1185">Reference proteome</keyword>
<evidence type="ECO:0000313" key="3">
    <source>
        <dbReference type="Proteomes" id="UP001501600"/>
    </source>
</evidence>
<dbReference type="CDD" id="cd24053">
    <property type="entry name" value="ASKHA_NBD_EcPPX-GppA-like"/>
    <property type="match status" value="1"/>
</dbReference>
<dbReference type="Gene3D" id="3.30.420.150">
    <property type="entry name" value="Exopolyphosphatase. Domain 2"/>
    <property type="match status" value="1"/>
</dbReference>
<dbReference type="PANTHER" id="PTHR30005">
    <property type="entry name" value="EXOPOLYPHOSPHATASE"/>
    <property type="match status" value="1"/>
</dbReference>
<dbReference type="Proteomes" id="UP001501600">
    <property type="component" value="Unassembled WGS sequence"/>
</dbReference>